<dbReference type="Pfam" id="PF00270">
    <property type="entry name" value="DEAD"/>
    <property type="match status" value="1"/>
</dbReference>
<dbReference type="Pfam" id="PF18319">
    <property type="entry name" value="Zn_ribbon_PriA"/>
    <property type="match status" value="1"/>
</dbReference>
<dbReference type="GO" id="GO:0043138">
    <property type="term" value="F:3'-5' DNA helicase activity"/>
    <property type="evidence" value="ECO:0007669"/>
    <property type="project" value="UniProtKB-EC"/>
</dbReference>
<evidence type="ECO:0000256" key="6">
    <source>
        <dbReference type="ARBA" id="ARBA00022806"/>
    </source>
</evidence>
<feature type="binding site" evidence="12">
    <location>
        <position position="393"/>
    </location>
    <ligand>
        <name>Zn(2+)</name>
        <dbReference type="ChEBI" id="CHEBI:29105"/>
        <label>2</label>
    </ligand>
</feature>
<protein>
    <recommendedName>
        <fullName evidence="12">Replication restart protein PriA</fullName>
    </recommendedName>
    <alternativeName>
        <fullName evidence="12">ATP-dependent DNA helicase PriA</fullName>
        <ecNumber evidence="12">5.6.2.4</ecNumber>
    </alternativeName>
    <alternativeName>
        <fullName evidence="12">DNA 3'-5' helicase PriA</fullName>
    </alternativeName>
</protein>
<keyword evidence="3 12" id="KW-0479">Metal-binding</keyword>
<dbReference type="InterPro" id="IPR005259">
    <property type="entry name" value="PriA"/>
</dbReference>
<evidence type="ECO:0000256" key="9">
    <source>
        <dbReference type="ARBA" id="ARBA00023125"/>
    </source>
</evidence>
<evidence type="ECO:0000256" key="1">
    <source>
        <dbReference type="ARBA" id="ARBA00022515"/>
    </source>
</evidence>
<proteinExistence type="inferred from homology"/>
<feature type="binding site" evidence="12">
    <location>
        <position position="363"/>
    </location>
    <ligand>
        <name>Zn(2+)</name>
        <dbReference type="ChEBI" id="CHEBI:29105"/>
        <label>1</label>
    </ligand>
</feature>
<dbReference type="InterPro" id="IPR014001">
    <property type="entry name" value="Helicase_ATP-bd"/>
</dbReference>
<dbReference type="GO" id="GO:0003677">
    <property type="term" value="F:DNA binding"/>
    <property type="evidence" value="ECO:0007669"/>
    <property type="project" value="UniProtKB-UniRule"/>
</dbReference>
<feature type="binding site" evidence="12">
    <location>
        <position position="372"/>
    </location>
    <ligand>
        <name>Zn(2+)</name>
        <dbReference type="ChEBI" id="CHEBI:29105"/>
        <label>2</label>
    </ligand>
</feature>
<evidence type="ECO:0000259" key="13">
    <source>
        <dbReference type="PROSITE" id="PS51192"/>
    </source>
</evidence>
<feature type="binding site" evidence="12">
    <location>
        <position position="390"/>
    </location>
    <ligand>
        <name>Zn(2+)</name>
        <dbReference type="ChEBI" id="CHEBI:29105"/>
        <label>2</label>
    </ligand>
</feature>
<evidence type="ECO:0000313" key="15">
    <source>
        <dbReference type="EMBL" id="OGC35147.1"/>
    </source>
</evidence>
<reference evidence="15 16" key="1">
    <citation type="journal article" date="2016" name="Nat. Commun.">
        <title>Thousands of microbial genomes shed light on interconnected biogeochemical processes in an aquifer system.</title>
        <authorList>
            <person name="Anantharaman K."/>
            <person name="Brown C.T."/>
            <person name="Hug L.A."/>
            <person name="Sharon I."/>
            <person name="Castelle C.J."/>
            <person name="Probst A.J."/>
            <person name="Thomas B.C."/>
            <person name="Singh A."/>
            <person name="Wilkins M.J."/>
            <person name="Karaoz U."/>
            <person name="Brodie E.L."/>
            <person name="Williams K.H."/>
            <person name="Hubbard S.S."/>
            <person name="Banfield J.F."/>
        </authorList>
    </citation>
    <scope>NUCLEOTIDE SEQUENCE [LARGE SCALE GENOMIC DNA]</scope>
</reference>
<dbReference type="InterPro" id="IPR041236">
    <property type="entry name" value="PriA_C"/>
</dbReference>
<dbReference type="CDD" id="cd17929">
    <property type="entry name" value="DEXHc_priA"/>
    <property type="match status" value="1"/>
</dbReference>
<sequence>MFAEVVLTKTSSFLDKTYDYSIPATLLPSVKIGIKVEIPFGKRTTQGYVVGLKEESSVPGIKAILRIVDETVLFGPNVVSIARWLADYYHAFFLRALNLFLPPKGKAPITKNQISSNYQPPKFQLTQEQTAALNTIFRAIDENRPEVFLLHGVTGSGKTEVYLRAVEHLLLQGKSAITLEPEIGMTPQLIERFQERFGDNCVVLHSHLTLKERRAAWWRVAAGQGKIVLGTRLALFAPVKNLGLIVIDEEYENSYKSDMSPRYNTRDVAQKFGVPVVLGSATPAVETYYLADMGKYHKLVLSHRIDHRPLPPVTVVDMRRELAQKNFSMLSSELRDSLQETLARGEQAVLFINKRGYYTFVMCRECGKTLECPHCAASLIYSSQAAALACNYCGYSIKQPPLCPNCQSSLLKFFGGGTQKLEDEINKLFPQARILRVDQDSVKQRGSHEAIFHKFSRGEADILLGTQMVTKGLDLPKVTLVGVVAADGALYQPDFRAAERTFQLITQVAGRAGRHHLPGKVIVQSYNPSHYAIIAAAKHDYQQFYQQEIEQRREMIYPPFTNLISIIVEAASKKAGFEFAQDLARGIQGTVLGPIPATIARARGKWRFQILLKGVDPLGLQLPVPPTGINISLDVDPASLA</sequence>
<comment type="subunit">
    <text evidence="12">Component of the replication restart primosome.</text>
</comment>
<dbReference type="Proteomes" id="UP000178951">
    <property type="component" value="Unassembled WGS sequence"/>
</dbReference>
<dbReference type="CDD" id="cd18804">
    <property type="entry name" value="SF2_C_priA"/>
    <property type="match status" value="1"/>
</dbReference>
<dbReference type="InterPro" id="IPR011545">
    <property type="entry name" value="DEAD/DEAH_box_helicase_dom"/>
</dbReference>
<evidence type="ECO:0000313" key="16">
    <source>
        <dbReference type="Proteomes" id="UP000178951"/>
    </source>
</evidence>
<evidence type="ECO:0000256" key="8">
    <source>
        <dbReference type="ARBA" id="ARBA00022840"/>
    </source>
</evidence>
<feature type="binding site" evidence="12">
    <location>
        <position position="375"/>
    </location>
    <ligand>
        <name>Zn(2+)</name>
        <dbReference type="ChEBI" id="CHEBI:29105"/>
        <label>2</label>
    </ligand>
</feature>
<evidence type="ECO:0000256" key="2">
    <source>
        <dbReference type="ARBA" id="ARBA00022705"/>
    </source>
</evidence>
<comment type="function">
    <text evidence="12">Initiates the restart of stalled replication forks, which reloads the replicative helicase on sites other than the origin of replication. Recognizes and binds to abandoned replication forks and remodels them to uncover a helicase loading site. Promotes assembly of the primosome at these replication forks.</text>
</comment>
<keyword evidence="6 12" id="KW-0347">Helicase</keyword>
<feature type="binding site" evidence="12">
    <location>
        <position position="366"/>
    </location>
    <ligand>
        <name>Zn(2+)</name>
        <dbReference type="ChEBI" id="CHEBI:29105"/>
        <label>1</label>
    </ligand>
</feature>
<organism evidence="15 16">
    <name type="scientific">candidate division WOR-1 bacterium RIFOXYB2_FULL_48_7</name>
    <dbReference type="NCBI Taxonomy" id="1802583"/>
    <lineage>
        <taxon>Bacteria</taxon>
        <taxon>Bacillati</taxon>
        <taxon>Saganbacteria</taxon>
    </lineage>
</organism>
<evidence type="ECO:0000256" key="11">
    <source>
        <dbReference type="ARBA" id="ARBA00048988"/>
    </source>
</evidence>
<keyword evidence="8 12" id="KW-0067">ATP-binding</keyword>
<dbReference type="GO" id="GO:0008270">
    <property type="term" value="F:zinc ion binding"/>
    <property type="evidence" value="ECO:0007669"/>
    <property type="project" value="UniProtKB-UniRule"/>
</dbReference>
<keyword evidence="2 12" id="KW-0235">DNA replication</keyword>
<comment type="similarity">
    <text evidence="12">Belongs to the helicase family. PriA subfamily.</text>
</comment>
<dbReference type="GO" id="GO:0005524">
    <property type="term" value="F:ATP binding"/>
    <property type="evidence" value="ECO:0007669"/>
    <property type="project" value="UniProtKB-UniRule"/>
</dbReference>
<keyword evidence="7 12" id="KW-0862">Zinc</keyword>
<keyword evidence="5 12" id="KW-0378">Hydrolase</keyword>
<dbReference type="EC" id="5.6.2.4" evidence="12"/>
<dbReference type="GO" id="GO:0006310">
    <property type="term" value="P:DNA recombination"/>
    <property type="evidence" value="ECO:0007669"/>
    <property type="project" value="InterPro"/>
</dbReference>
<feature type="domain" description="Helicase C-terminal" evidence="14">
    <location>
        <begin position="398"/>
        <end position="564"/>
    </location>
</feature>
<dbReference type="Pfam" id="PF00271">
    <property type="entry name" value="Helicase_C"/>
    <property type="match status" value="1"/>
</dbReference>
<feature type="binding site" evidence="12">
    <location>
        <position position="406"/>
    </location>
    <ligand>
        <name>Zn(2+)</name>
        <dbReference type="ChEBI" id="CHEBI:29105"/>
        <label>1</label>
    </ligand>
</feature>
<dbReference type="SMART" id="SM00490">
    <property type="entry name" value="HELICc"/>
    <property type="match status" value="1"/>
</dbReference>
<dbReference type="FunFam" id="3.40.50.300:FF:000489">
    <property type="entry name" value="Primosome assembly protein PriA"/>
    <property type="match status" value="1"/>
</dbReference>
<dbReference type="EMBL" id="MEUF01000034">
    <property type="protein sequence ID" value="OGC35147.1"/>
    <property type="molecule type" value="Genomic_DNA"/>
</dbReference>
<dbReference type="GO" id="GO:0006269">
    <property type="term" value="P:DNA replication, synthesis of primer"/>
    <property type="evidence" value="ECO:0007669"/>
    <property type="project" value="UniProtKB-KW"/>
</dbReference>
<gene>
    <name evidence="12" type="primary">priA</name>
    <name evidence="15" type="ORF">A2311_02570</name>
</gene>
<dbReference type="SMART" id="SM00487">
    <property type="entry name" value="DEXDc"/>
    <property type="match status" value="1"/>
</dbReference>
<dbReference type="STRING" id="1802583.A2311_02570"/>
<dbReference type="SUPFAM" id="SSF52540">
    <property type="entry name" value="P-loop containing nucleoside triphosphate hydrolases"/>
    <property type="match status" value="2"/>
</dbReference>
<evidence type="ECO:0000256" key="3">
    <source>
        <dbReference type="ARBA" id="ARBA00022723"/>
    </source>
</evidence>
<dbReference type="PROSITE" id="PS51192">
    <property type="entry name" value="HELICASE_ATP_BIND_1"/>
    <property type="match status" value="1"/>
</dbReference>
<dbReference type="PROSITE" id="PS51194">
    <property type="entry name" value="HELICASE_CTER"/>
    <property type="match status" value="1"/>
</dbReference>
<dbReference type="InterPro" id="IPR001650">
    <property type="entry name" value="Helicase_C-like"/>
</dbReference>
<evidence type="ECO:0000256" key="12">
    <source>
        <dbReference type="HAMAP-Rule" id="MF_00983"/>
    </source>
</evidence>
<dbReference type="Pfam" id="PF18074">
    <property type="entry name" value="PriA_C"/>
    <property type="match status" value="1"/>
</dbReference>
<dbReference type="GO" id="GO:1990077">
    <property type="term" value="C:primosome complex"/>
    <property type="evidence" value="ECO:0007669"/>
    <property type="project" value="UniProtKB-UniRule"/>
</dbReference>
<keyword evidence="1 12" id="KW-0639">Primosome</keyword>
<dbReference type="Pfam" id="PF17764">
    <property type="entry name" value="PriA_3primeBD"/>
    <property type="match status" value="1"/>
</dbReference>
<dbReference type="GO" id="GO:0016887">
    <property type="term" value="F:ATP hydrolysis activity"/>
    <property type="evidence" value="ECO:0007669"/>
    <property type="project" value="RHEA"/>
</dbReference>
<evidence type="ECO:0000259" key="14">
    <source>
        <dbReference type="PROSITE" id="PS51194"/>
    </source>
</evidence>
<comment type="cofactor">
    <cofactor evidence="12">
        <name>Zn(2+)</name>
        <dbReference type="ChEBI" id="CHEBI:29105"/>
    </cofactor>
    <text evidence="12">Binds 2 zinc ions per subunit.</text>
</comment>
<name>A0A1F4TR80_UNCSA</name>
<comment type="catalytic activity">
    <reaction evidence="11 12">
        <text>ATP + H2O = ADP + phosphate + H(+)</text>
        <dbReference type="Rhea" id="RHEA:13065"/>
        <dbReference type="ChEBI" id="CHEBI:15377"/>
        <dbReference type="ChEBI" id="CHEBI:15378"/>
        <dbReference type="ChEBI" id="CHEBI:30616"/>
        <dbReference type="ChEBI" id="CHEBI:43474"/>
        <dbReference type="ChEBI" id="CHEBI:456216"/>
        <dbReference type="EC" id="5.6.2.4"/>
    </reaction>
</comment>
<dbReference type="GO" id="GO:0006302">
    <property type="term" value="P:double-strand break repair"/>
    <property type="evidence" value="ECO:0007669"/>
    <property type="project" value="InterPro"/>
</dbReference>
<evidence type="ECO:0000256" key="7">
    <source>
        <dbReference type="ARBA" id="ARBA00022833"/>
    </source>
</evidence>
<keyword evidence="4 12" id="KW-0547">Nucleotide-binding</keyword>
<dbReference type="InterPro" id="IPR042115">
    <property type="entry name" value="PriA_3primeBD_sf"/>
</dbReference>
<comment type="caution">
    <text evidence="15">The sequence shown here is derived from an EMBL/GenBank/DDBJ whole genome shotgun (WGS) entry which is preliminary data.</text>
</comment>
<keyword evidence="10 12" id="KW-0413">Isomerase</keyword>
<dbReference type="InterPro" id="IPR041222">
    <property type="entry name" value="PriA_3primeBD"/>
</dbReference>
<dbReference type="PANTHER" id="PTHR30580">
    <property type="entry name" value="PRIMOSOMAL PROTEIN N"/>
    <property type="match status" value="1"/>
</dbReference>
<feature type="domain" description="Helicase ATP-binding" evidence="13">
    <location>
        <begin position="139"/>
        <end position="301"/>
    </location>
</feature>
<comment type="catalytic activity">
    <reaction evidence="12">
        <text>Couples ATP hydrolysis with the unwinding of duplex DNA by translocating in the 3'-5' direction.</text>
        <dbReference type="EC" id="5.6.2.4"/>
    </reaction>
</comment>
<dbReference type="NCBIfam" id="TIGR00595">
    <property type="entry name" value="priA"/>
    <property type="match status" value="1"/>
</dbReference>
<dbReference type="InterPro" id="IPR040498">
    <property type="entry name" value="PriA_CRR"/>
</dbReference>
<evidence type="ECO:0000256" key="4">
    <source>
        <dbReference type="ARBA" id="ARBA00022741"/>
    </source>
</evidence>
<dbReference type="GO" id="GO:0006270">
    <property type="term" value="P:DNA replication initiation"/>
    <property type="evidence" value="ECO:0007669"/>
    <property type="project" value="TreeGrafter"/>
</dbReference>
<dbReference type="Gene3D" id="3.40.1440.60">
    <property type="entry name" value="PriA, 3(prime) DNA-binding domain"/>
    <property type="match status" value="1"/>
</dbReference>
<dbReference type="HAMAP" id="MF_00983">
    <property type="entry name" value="PriA"/>
    <property type="match status" value="1"/>
</dbReference>
<evidence type="ECO:0000256" key="10">
    <source>
        <dbReference type="ARBA" id="ARBA00023235"/>
    </source>
</evidence>
<feature type="binding site" evidence="12">
    <location>
        <position position="403"/>
    </location>
    <ligand>
        <name>Zn(2+)</name>
        <dbReference type="ChEBI" id="CHEBI:29105"/>
        <label>1</label>
    </ligand>
</feature>
<keyword evidence="9 12" id="KW-0238">DNA-binding</keyword>
<dbReference type="AlphaFoldDB" id="A0A1F4TR80"/>
<evidence type="ECO:0000256" key="5">
    <source>
        <dbReference type="ARBA" id="ARBA00022801"/>
    </source>
</evidence>
<dbReference type="PANTHER" id="PTHR30580:SF0">
    <property type="entry name" value="PRIMOSOMAL PROTEIN N"/>
    <property type="match status" value="1"/>
</dbReference>
<dbReference type="InterPro" id="IPR027417">
    <property type="entry name" value="P-loop_NTPase"/>
</dbReference>
<accession>A0A1F4TR80</accession>
<dbReference type="Gene3D" id="3.40.50.300">
    <property type="entry name" value="P-loop containing nucleotide triphosphate hydrolases"/>
    <property type="match status" value="2"/>
</dbReference>